<sequence>MPDKSKPPAPPALDALRVHVFSSGCEGLFTNAFAVETSRSVVAIDTTMRVSDAQGFRALIDSIGKPLVALIITHGHPDHYNGAVEISRGLDIPMIATQGVDRVIRRIDDAKEKQWKPVFGDDWPAKRRFPNRFVKDGETLSFDGVPFTVGELGEGESHWDSYWVVGGPSPVAFVGDIVFNGVHSFMNDGHSALWLKNLDLLEKKVSACRQLYTGHGAMVAPKEGLEAQRRYLRLYRETVRKLAKGNNVLDDGAKAELVKVMKAHLPTDYLESFIPAGANPVAAELAKAAEAPAHD</sequence>
<evidence type="ECO:0000313" key="2">
    <source>
        <dbReference type="EMBL" id="RKH43789.1"/>
    </source>
</evidence>
<name>A0A3A8NJQ8_9BACT</name>
<feature type="domain" description="Metallo-beta-lactamase" evidence="1">
    <location>
        <begin position="29"/>
        <end position="215"/>
    </location>
</feature>
<accession>A0A3A8NJQ8</accession>
<protein>
    <submittedName>
        <fullName evidence="2">MBL fold metallo-hydrolase</fullName>
    </submittedName>
</protein>
<dbReference type="EMBL" id="RAWG01000061">
    <property type="protein sequence ID" value="RKH43789.1"/>
    <property type="molecule type" value="Genomic_DNA"/>
</dbReference>
<evidence type="ECO:0000259" key="1">
    <source>
        <dbReference type="SMART" id="SM00849"/>
    </source>
</evidence>
<dbReference type="RefSeq" id="WP_120625475.1">
    <property type="nucleotide sequence ID" value="NZ_RAWG01000061.1"/>
</dbReference>
<dbReference type="Pfam" id="PF00753">
    <property type="entry name" value="Lactamase_B"/>
    <property type="match status" value="1"/>
</dbReference>
<dbReference type="SMART" id="SM00849">
    <property type="entry name" value="Lactamase_B"/>
    <property type="match status" value="1"/>
</dbReference>
<dbReference type="Proteomes" id="UP000273405">
    <property type="component" value="Unassembled WGS sequence"/>
</dbReference>
<dbReference type="InterPro" id="IPR001279">
    <property type="entry name" value="Metallo-B-lactamas"/>
</dbReference>
<dbReference type="AlphaFoldDB" id="A0A3A8NJQ8"/>
<organism evidence="2 3">
    <name type="scientific">Corallococcus sicarius</name>
    <dbReference type="NCBI Taxonomy" id="2316726"/>
    <lineage>
        <taxon>Bacteria</taxon>
        <taxon>Pseudomonadati</taxon>
        <taxon>Myxococcota</taxon>
        <taxon>Myxococcia</taxon>
        <taxon>Myxococcales</taxon>
        <taxon>Cystobacterineae</taxon>
        <taxon>Myxococcaceae</taxon>
        <taxon>Corallococcus</taxon>
    </lineage>
</organism>
<dbReference type="SUPFAM" id="SSF56281">
    <property type="entry name" value="Metallo-hydrolase/oxidoreductase"/>
    <property type="match status" value="1"/>
</dbReference>
<dbReference type="GO" id="GO:0016787">
    <property type="term" value="F:hydrolase activity"/>
    <property type="evidence" value="ECO:0007669"/>
    <property type="project" value="UniProtKB-KW"/>
</dbReference>
<dbReference type="Gene3D" id="3.60.15.10">
    <property type="entry name" value="Ribonuclease Z/Hydroxyacylglutathione hydrolase-like"/>
    <property type="match status" value="1"/>
</dbReference>
<reference evidence="3" key="1">
    <citation type="submission" date="2018-09" db="EMBL/GenBank/DDBJ databases">
        <authorList>
            <person name="Livingstone P.G."/>
            <person name="Whitworth D.E."/>
        </authorList>
    </citation>
    <scope>NUCLEOTIDE SEQUENCE [LARGE SCALE GENOMIC DNA]</scope>
    <source>
        <strain evidence="3">CA040B</strain>
    </source>
</reference>
<keyword evidence="3" id="KW-1185">Reference proteome</keyword>
<keyword evidence="2" id="KW-0378">Hydrolase</keyword>
<comment type="caution">
    <text evidence="2">The sequence shown here is derived from an EMBL/GenBank/DDBJ whole genome shotgun (WGS) entry which is preliminary data.</text>
</comment>
<dbReference type="InterPro" id="IPR036866">
    <property type="entry name" value="RibonucZ/Hydroxyglut_hydro"/>
</dbReference>
<proteinExistence type="predicted"/>
<gene>
    <name evidence="2" type="ORF">D7X12_12360</name>
</gene>
<dbReference type="OrthoDB" id="9815874at2"/>
<evidence type="ECO:0000313" key="3">
    <source>
        <dbReference type="Proteomes" id="UP000273405"/>
    </source>
</evidence>